<dbReference type="Pfam" id="PF04286">
    <property type="entry name" value="DUF445"/>
    <property type="match status" value="1"/>
</dbReference>
<gene>
    <name evidence="2" type="ORF">GCM10009851_15830</name>
</gene>
<dbReference type="PANTHER" id="PTHR38442:SF1">
    <property type="entry name" value="INNER MEMBRANE PROTEIN"/>
    <property type="match status" value="1"/>
</dbReference>
<feature type="transmembrane region" description="Helical" evidence="1">
    <location>
        <begin position="26"/>
        <end position="45"/>
    </location>
</feature>
<dbReference type="InterPro" id="IPR006311">
    <property type="entry name" value="TAT_signal"/>
</dbReference>
<proteinExistence type="predicted"/>
<sequence length="427" mass="46254">MTTNMRDSLLSEADLDRRGALRRMKVLATALLVGAAVVFAVAFALQDRYPWLGFVRAAAEGAMVGALADWFAVTALFRHPLGLRIPHTAIIPNRKDEIGVSLGEFVEQNFLSDEVVRSKLATFSVADRVGSWLADPAHAERASAEAAVIAQGALRILSDSDVEGLIERLARTHLFEKEWAPTIGRVGAELVAADQQRAVVDALVEAAETWLVAHPDALGEVVSTRLPRWVPGFAKGFADDRAYKELVGLLRAVRDDPEHPLRVAIDGYLVDLTERLQHDPAMGERVEEIKAVFLASPRLRSFAGQLWSAIKATVSEALADPASELRRAAASALVDVGVRLSGDRTLASKIDAWIADAAGYAVQKYRHDLASVISETVQRWDARETTEKIELQVGRDLQFIRINGTVVGAIAGVGIFAIATGLHALLA</sequence>
<keyword evidence="1" id="KW-0472">Membrane</keyword>
<name>A0ABN3DI36_9MICO</name>
<keyword evidence="1" id="KW-0812">Transmembrane</keyword>
<organism evidence="2 3">
    <name type="scientific">Herbiconiux moechotypicola</name>
    <dbReference type="NCBI Taxonomy" id="637393"/>
    <lineage>
        <taxon>Bacteria</taxon>
        <taxon>Bacillati</taxon>
        <taxon>Actinomycetota</taxon>
        <taxon>Actinomycetes</taxon>
        <taxon>Micrococcales</taxon>
        <taxon>Microbacteriaceae</taxon>
        <taxon>Herbiconiux</taxon>
    </lineage>
</organism>
<keyword evidence="1" id="KW-1133">Transmembrane helix</keyword>
<dbReference type="EMBL" id="BAAAQY010000004">
    <property type="protein sequence ID" value="GAA2231690.1"/>
    <property type="molecule type" value="Genomic_DNA"/>
</dbReference>
<evidence type="ECO:0000256" key="1">
    <source>
        <dbReference type="SAM" id="Phobius"/>
    </source>
</evidence>
<dbReference type="Proteomes" id="UP001500929">
    <property type="component" value="Unassembled WGS sequence"/>
</dbReference>
<comment type="caution">
    <text evidence="2">The sequence shown here is derived from an EMBL/GenBank/DDBJ whole genome shotgun (WGS) entry which is preliminary data.</text>
</comment>
<protein>
    <submittedName>
        <fullName evidence="2">DUF445 domain-containing protein</fullName>
    </submittedName>
</protein>
<evidence type="ECO:0000313" key="2">
    <source>
        <dbReference type="EMBL" id="GAA2231690.1"/>
    </source>
</evidence>
<accession>A0ABN3DI36</accession>
<feature type="transmembrane region" description="Helical" evidence="1">
    <location>
        <begin position="405"/>
        <end position="426"/>
    </location>
</feature>
<dbReference type="PANTHER" id="PTHR38442">
    <property type="entry name" value="INNER MEMBRANE PROTEIN-RELATED"/>
    <property type="match status" value="1"/>
</dbReference>
<evidence type="ECO:0000313" key="3">
    <source>
        <dbReference type="Proteomes" id="UP001500929"/>
    </source>
</evidence>
<reference evidence="2 3" key="1">
    <citation type="journal article" date="2019" name="Int. J. Syst. Evol. Microbiol.">
        <title>The Global Catalogue of Microorganisms (GCM) 10K type strain sequencing project: providing services to taxonomists for standard genome sequencing and annotation.</title>
        <authorList>
            <consortium name="The Broad Institute Genomics Platform"/>
            <consortium name="The Broad Institute Genome Sequencing Center for Infectious Disease"/>
            <person name="Wu L."/>
            <person name="Ma J."/>
        </authorList>
    </citation>
    <scope>NUCLEOTIDE SEQUENCE [LARGE SCALE GENOMIC DNA]</scope>
    <source>
        <strain evidence="2 3">JCM 16117</strain>
    </source>
</reference>
<dbReference type="PROSITE" id="PS51318">
    <property type="entry name" value="TAT"/>
    <property type="match status" value="1"/>
</dbReference>
<dbReference type="InterPro" id="IPR007383">
    <property type="entry name" value="DUF445"/>
</dbReference>
<keyword evidence="3" id="KW-1185">Reference proteome</keyword>
<dbReference type="RefSeq" id="WP_259479082.1">
    <property type="nucleotide sequence ID" value="NZ_BAAAQY010000004.1"/>
</dbReference>